<dbReference type="EMBL" id="UINC01168961">
    <property type="protein sequence ID" value="SVD72270.1"/>
    <property type="molecule type" value="Genomic_DNA"/>
</dbReference>
<keyword evidence="4" id="KW-0548">Nucleotidyltransferase</keyword>
<dbReference type="Gene3D" id="3.90.550.10">
    <property type="entry name" value="Spore Coat Polysaccharide Biosynthesis Protein SpsA, Chain A"/>
    <property type="match status" value="1"/>
</dbReference>
<comment type="catalytic activity">
    <reaction evidence="5">
        <text>alpha-D-glucose 1-phosphate + UTP + H(+) = UDP-alpha-D-glucose + diphosphate</text>
        <dbReference type="Rhea" id="RHEA:19889"/>
        <dbReference type="ChEBI" id="CHEBI:15378"/>
        <dbReference type="ChEBI" id="CHEBI:33019"/>
        <dbReference type="ChEBI" id="CHEBI:46398"/>
        <dbReference type="ChEBI" id="CHEBI:58601"/>
        <dbReference type="ChEBI" id="CHEBI:58885"/>
        <dbReference type="EC" id="2.7.7.9"/>
    </reaction>
</comment>
<dbReference type="Pfam" id="PF00483">
    <property type="entry name" value="NTP_transferase"/>
    <property type="match status" value="1"/>
</dbReference>
<dbReference type="InterPro" id="IPR005835">
    <property type="entry name" value="NTP_transferase_dom"/>
</dbReference>
<evidence type="ECO:0000256" key="4">
    <source>
        <dbReference type="ARBA" id="ARBA00022695"/>
    </source>
</evidence>
<keyword evidence="3" id="KW-0808">Transferase</keyword>
<feature type="non-terminal residue" evidence="7">
    <location>
        <position position="1"/>
    </location>
</feature>
<dbReference type="GO" id="GO:0003983">
    <property type="term" value="F:UTP:glucose-1-phosphate uridylyltransferase activity"/>
    <property type="evidence" value="ECO:0007669"/>
    <property type="project" value="UniProtKB-EC"/>
</dbReference>
<evidence type="ECO:0000256" key="1">
    <source>
        <dbReference type="ARBA" id="ARBA00006890"/>
    </source>
</evidence>
<protein>
    <recommendedName>
        <fullName evidence="2">UTP--glucose-1-phosphate uridylyltransferase</fullName>
        <ecNumber evidence="2">2.7.7.9</ecNumber>
    </recommendedName>
</protein>
<reference evidence="7" key="1">
    <citation type="submission" date="2018-05" db="EMBL/GenBank/DDBJ databases">
        <authorList>
            <person name="Lanie J.A."/>
            <person name="Ng W.-L."/>
            <person name="Kazmierczak K.M."/>
            <person name="Andrzejewski T.M."/>
            <person name="Davidsen T.M."/>
            <person name="Wayne K.J."/>
            <person name="Tettelin H."/>
            <person name="Glass J.I."/>
            <person name="Rusch D."/>
            <person name="Podicherti R."/>
            <person name="Tsui H.-C.T."/>
            <person name="Winkler M.E."/>
        </authorList>
    </citation>
    <scope>NUCLEOTIDE SEQUENCE</scope>
</reference>
<dbReference type="InterPro" id="IPR005771">
    <property type="entry name" value="GalU_uridylyltTrfase_bac/arc"/>
</dbReference>
<gene>
    <name evidence="7" type="ORF">METZ01_LOCUS425124</name>
</gene>
<name>A0A382XN41_9ZZZZ</name>
<evidence type="ECO:0000256" key="3">
    <source>
        <dbReference type="ARBA" id="ARBA00022679"/>
    </source>
</evidence>
<evidence type="ECO:0000313" key="7">
    <source>
        <dbReference type="EMBL" id="SVD72270.1"/>
    </source>
</evidence>
<organism evidence="7">
    <name type="scientific">marine metagenome</name>
    <dbReference type="NCBI Taxonomy" id="408172"/>
    <lineage>
        <taxon>unclassified sequences</taxon>
        <taxon>metagenomes</taxon>
        <taxon>ecological metagenomes</taxon>
    </lineage>
</organism>
<dbReference type="PANTHER" id="PTHR43197">
    <property type="entry name" value="UTP--GLUCOSE-1-PHOSPHATE URIDYLYLTRANSFERASE"/>
    <property type="match status" value="1"/>
</dbReference>
<dbReference type="InterPro" id="IPR029044">
    <property type="entry name" value="Nucleotide-diphossugar_trans"/>
</dbReference>
<feature type="domain" description="Nucleotidyl transferase" evidence="6">
    <location>
        <begin position="6"/>
        <end position="130"/>
    </location>
</feature>
<dbReference type="GO" id="GO:0006011">
    <property type="term" value="P:UDP-alpha-D-glucose metabolic process"/>
    <property type="evidence" value="ECO:0007669"/>
    <property type="project" value="InterPro"/>
</dbReference>
<evidence type="ECO:0000256" key="2">
    <source>
        <dbReference type="ARBA" id="ARBA00012415"/>
    </source>
</evidence>
<dbReference type="EC" id="2.7.7.9" evidence="2"/>
<dbReference type="SUPFAM" id="SSF53448">
    <property type="entry name" value="Nucleotide-diphospho-sugar transferases"/>
    <property type="match status" value="1"/>
</dbReference>
<comment type="similarity">
    <text evidence="1">Belongs to the UDPGP type 2 family.</text>
</comment>
<evidence type="ECO:0000259" key="6">
    <source>
        <dbReference type="Pfam" id="PF00483"/>
    </source>
</evidence>
<proteinExistence type="inferred from homology"/>
<evidence type="ECO:0000256" key="5">
    <source>
        <dbReference type="ARBA" id="ARBA00048128"/>
    </source>
</evidence>
<dbReference type="AlphaFoldDB" id="A0A382XN41"/>
<dbReference type="PANTHER" id="PTHR43197:SF1">
    <property type="entry name" value="UTP--GLUCOSE-1-PHOSPHATE URIDYLYLTRANSFERASE"/>
    <property type="match status" value="1"/>
</dbReference>
<sequence length="157" mass="16920">ADIPCLSQMVAAHEKTGGNMVAVMDVAREDTKRYGVLAPGEARGGLVEINGLVEKPNPKEAPSQLAIIGRYILQAEIFKHLGEQKYDVNGEIQLTDAMCALIGGTPFNGFRFEGKRYDCGDKVGLLEANIAYGLSREELRNDVAAVVLRAADALKSD</sequence>
<accession>A0A382XN41</accession>